<keyword evidence="1" id="KW-0732">Signal</keyword>
<accession>A0A096AU43</accession>
<reference evidence="2 3" key="1">
    <citation type="submission" date="2014-07" db="EMBL/GenBank/DDBJ databases">
        <authorList>
            <person name="McCorrison J."/>
            <person name="Sanka R."/>
            <person name="Torralba M."/>
            <person name="Gillis M."/>
            <person name="Haft D.H."/>
            <person name="Methe B."/>
            <person name="Sutton G."/>
            <person name="Nelson K.E."/>
        </authorList>
    </citation>
    <scope>NUCLEOTIDE SEQUENCE [LARGE SCALE GENOMIC DNA]</scope>
    <source>
        <strain evidence="2 3">DNF00853</strain>
    </source>
</reference>
<feature type="signal peptide" evidence="1">
    <location>
        <begin position="1"/>
        <end position="20"/>
    </location>
</feature>
<dbReference type="Proteomes" id="UP000029556">
    <property type="component" value="Unassembled WGS sequence"/>
</dbReference>
<proteinExistence type="predicted"/>
<evidence type="ECO:0000313" key="3">
    <source>
        <dbReference type="Proteomes" id="UP000029556"/>
    </source>
</evidence>
<comment type="caution">
    <text evidence="2">The sequence shown here is derived from an EMBL/GenBank/DDBJ whole genome shotgun (WGS) entry which is preliminary data.</text>
</comment>
<gene>
    <name evidence="2" type="ORF">HMPREF2137_09375</name>
</gene>
<dbReference type="OrthoDB" id="976022at2"/>
<name>A0A096AU43_9BACT</name>
<sequence length="267" mass="31180">MKQYYSLLFLALLLCSACQLKLKPYNQEDQKMLVEVQRYDRLESRYLTTGDFSALQQMNTTYPMETRTLIEDVLDLGEVNEPYINSKFLNFYQDSLLQVLISDAEAEYADMDDINKELSRVFMKLQKLLPGLEIPTVYAQIGALNQSVVVGDKLIGISLDKYLGENYSVYKKYYSEQQRQSMTREYIVPDCIVFYLLSVYPMEDHGVNTQVEKDLHMAKIMWAANKVLVKRFFKSDYVNVVDRFMRKHKSISVAALLKLDDYSKFEV</sequence>
<dbReference type="AlphaFoldDB" id="A0A096AU43"/>
<organism evidence="2 3">
    <name type="scientific">Hoylesella buccalis DNF00853</name>
    <dbReference type="NCBI Taxonomy" id="1401074"/>
    <lineage>
        <taxon>Bacteria</taxon>
        <taxon>Pseudomonadati</taxon>
        <taxon>Bacteroidota</taxon>
        <taxon>Bacteroidia</taxon>
        <taxon>Bacteroidales</taxon>
        <taxon>Prevotellaceae</taxon>
        <taxon>Hoylesella</taxon>
    </lineage>
</organism>
<evidence type="ECO:0000313" key="2">
    <source>
        <dbReference type="EMBL" id="KGF34137.1"/>
    </source>
</evidence>
<dbReference type="EMBL" id="JRNN01000073">
    <property type="protein sequence ID" value="KGF34137.1"/>
    <property type="molecule type" value="Genomic_DNA"/>
</dbReference>
<dbReference type="InterPro" id="IPR019853">
    <property type="entry name" value="GldB-like"/>
</dbReference>
<feature type="chain" id="PRO_5001915616" evidence="1">
    <location>
        <begin position="21"/>
        <end position="267"/>
    </location>
</feature>
<evidence type="ECO:0000256" key="1">
    <source>
        <dbReference type="SAM" id="SignalP"/>
    </source>
</evidence>
<dbReference type="Pfam" id="PF25594">
    <property type="entry name" value="GldB_lipo"/>
    <property type="match status" value="1"/>
</dbReference>
<protein>
    <submittedName>
        <fullName evidence="2">Gliding motility protein GldB</fullName>
    </submittedName>
</protein>